<dbReference type="PANTHER" id="PTHR11575:SF6">
    <property type="entry name" value="2',3'-CYCLIC-NUCLEOTIDE 2'-PHOSPHODIESTERASE_3'-NUCLEOTIDASE"/>
    <property type="match status" value="1"/>
</dbReference>
<evidence type="ECO:0000256" key="1">
    <source>
        <dbReference type="RuleBase" id="RU362119"/>
    </source>
</evidence>
<reference evidence="3 4" key="1">
    <citation type="submission" date="2020-03" db="EMBL/GenBank/DDBJ databases">
        <title>Two novel Motilibacter sp.</title>
        <authorList>
            <person name="Liu S."/>
        </authorList>
    </citation>
    <scope>NUCLEOTIDE SEQUENCE [LARGE SCALE GENOMIC DNA]</scope>
    <source>
        <strain evidence="3 4">E257</strain>
    </source>
</reference>
<dbReference type="InterPro" id="IPR006179">
    <property type="entry name" value="5_nucleotidase/apyrase"/>
</dbReference>
<evidence type="ECO:0000259" key="2">
    <source>
        <dbReference type="Pfam" id="PF00149"/>
    </source>
</evidence>
<protein>
    <submittedName>
        <fullName evidence="3">Bifunctional metallophosphatase/5'-nucleotidase</fullName>
    </submittedName>
</protein>
<keyword evidence="1" id="KW-0732">Signal</keyword>
<dbReference type="PANTHER" id="PTHR11575">
    <property type="entry name" value="5'-NUCLEOTIDASE-RELATED"/>
    <property type="match status" value="1"/>
</dbReference>
<comment type="similarity">
    <text evidence="1">Belongs to the 5'-nucleotidase family.</text>
</comment>
<dbReference type="InterPro" id="IPR029052">
    <property type="entry name" value="Metallo-depent_PP-like"/>
</dbReference>
<evidence type="ECO:0000313" key="3">
    <source>
        <dbReference type="EMBL" id="NHC15800.1"/>
    </source>
</evidence>
<keyword evidence="4" id="KW-1185">Reference proteome</keyword>
<name>A0ABX0H1W0_9ACTN</name>
<dbReference type="PRINTS" id="PR01607">
    <property type="entry name" value="APYRASEFAMLY"/>
</dbReference>
<organism evidence="3 4">
    <name type="scientific">Motilibacter deserti</name>
    <dbReference type="NCBI Taxonomy" id="2714956"/>
    <lineage>
        <taxon>Bacteria</taxon>
        <taxon>Bacillati</taxon>
        <taxon>Actinomycetota</taxon>
        <taxon>Actinomycetes</taxon>
        <taxon>Motilibacterales</taxon>
        <taxon>Motilibacteraceae</taxon>
        <taxon>Motilibacter</taxon>
    </lineage>
</organism>
<evidence type="ECO:0000313" key="4">
    <source>
        <dbReference type="Proteomes" id="UP000800981"/>
    </source>
</evidence>
<accession>A0ABX0H1W0</accession>
<dbReference type="InterPro" id="IPR004843">
    <property type="entry name" value="Calcineurin-like_PHP"/>
</dbReference>
<dbReference type="RefSeq" id="WP_196792255.1">
    <property type="nucleotide sequence ID" value="NZ_JAANNP010000057.1"/>
</dbReference>
<dbReference type="Gene3D" id="3.60.21.10">
    <property type="match status" value="1"/>
</dbReference>
<dbReference type="Pfam" id="PF00149">
    <property type="entry name" value="Metallophos"/>
    <property type="match status" value="1"/>
</dbReference>
<gene>
    <name evidence="3" type="ORF">G9H71_18625</name>
</gene>
<keyword evidence="1" id="KW-0547">Nucleotide-binding</keyword>
<proteinExistence type="inferred from homology"/>
<feature type="non-terminal residue" evidence="3">
    <location>
        <position position="358"/>
    </location>
</feature>
<dbReference type="EMBL" id="JAANNP010000057">
    <property type="protein sequence ID" value="NHC15800.1"/>
    <property type="molecule type" value="Genomic_DNA"/>
</dbReference>
<feature type="chain" id="PRO_5044973581" evidence="1">
    <location>
        <begin position="30"/>
        <end position="358"/>
    </location>
</feature>
<feature type="domain" description="Calcineurin-like phosphoesterase" evidence="2">
    <location>
        <begin position="38"/>
        <end position="279"/>
    </location>
</feature>
<keyword evidence="1" id="KW-0378">Hydrolase</keyword>
<feature type="signal peptide" evidence="1">
    <location>
        <begin position="1"/>
        <end position="29"/>
    </location>
</feature>
<sequence length="358" mass="37561">MTSSLRRLPLGLAALVSAVLLAPAAPASAAVEDHVDLTVLASTDVHSNVFNWDYFANSAPATNQTGFAKLSTLVKQVRSQRGAASTLLVDNGDTIQGTPLGTYYAKNQPPTSTFTHPVAAVMNAMGYDAMVTGNHEFNYGIPLLRTFESQLRFPIVTANVLTHGTQEPAFAPYTIKTMTVPGHDPVKVGILGITTPGSAVWDRGNVEGRFDFTGGVEQAAKYVPQVRAAGADVVVVLAHTGVSGSTSYGDAIPFPENFAADMARQVPGIDVIVAGHSHSNVTQQLVANTATGKDVLLTQPGSWGRRLSQVSLGLDKVDGAWSLVTKSSTLLNTTGVAEDPEIVALAGAAHQKVVDYVN</sequence>
<dbReference type="Proteomes" id="UP000800981">
    <property type="component" value="Unassembled WGS sequence"/>
</dbReference>
<dbReference type="SUPFAM" id="SSF56300">
    <property type="entry name" value="Metallo-dependent phosphatases"/>
    <property type="match status" value="1"/>
</dbReference>
<comment type="caution">
    <text evidence="3">The sequence shown here is derived from an EMBL/GenBank/DDBJ whole genome shotgun (WGS) entry which is preliminary data.</text>
</comment>